<evidence type="ECO:0000313" key="1">
    <source>
        <dbReference type="EMBL" id="SLK12545.1"/>
    </source>
</evidence>
<dbReference type="SUPFAM" id="SSF55874">
    <property type="entry name" value="ATPase domain of HSP90 chaperone/DNA topoisomerase II/histidine kinase"/>
    <property type="match status" value="1"/>
</dbReference>
<protein>
    <recommendedName>
        <fullName evidence="3">Histidine kinase-, DNA gyrase B-, and HSP90-like ATPase</fullName>
    </recommendedName>
</protein>
<organism evidence="1 2">
    <name type="scientific">Novosphingobium mathurense</name>
    <dbReference type="NCBI Taxonomy" id="428990"/>
    <lineage>
        <taxon>Bacteria</taxon>
        <taxon>Pseudomonadati</taxon>
        <taxon>Pseudomonadota</taxon>
        <taxon>Alphaproteobacteria</taxon>
        <taxon>Sphingomonadales</taxon>
        <taxon>Sphingomonadaceae</taxon>
        <taxon>Novosphingobium</taxon>
    </lineage>
</organism>
<dbReference type="EMBL" id="FVZE01000020">
    <property type="protein sequence ID" value="SLK12545.1"/>
    <property type="molecule type" value="Genomic_DNA"/>
</dbReference>
<evidence type="ECO:0008006" key="3">
    <source>
        <dbReference type="Google" id="ProtNLM"/>
    </source>
</evidence>
<dbReference type="STRING" id="428990.SAMN06295987_1207"/>
<sequence length="682" mass="77085">MKHKSIDLASEVKRATLPEGLHGFLFPLFEAVSNSLHSIEERWGGDVEQHGRIEIEISSGDRQIVIADNGVGFDDINLAAFLTPLTGNKFERGGKGFGRFIAFRIFREVFYSSRQADASSAVTGGTYGYKPFATDDNLVEIGADDGAGEHRFDTGLTVLMRSPLDEAADYFDLSGQRYLGEAAEDAIVAALLDHFLIEFIQQKIPKQSILVIDDARFNLYDHFKDSLLVGGSRTEYLEIGQKSRRFDFSYFKVGEAQAKKHRLYFYANNRAASDLENISSGVNDKPFVEASETGLRRYFYLVAVSSDFFVSSQSRDRITNLHGKVVRDGVKKSIRDHLVALAKQHILGIESAYTSERRAKMVADVEHLIAVDPLLRRGLGDRSPEDFVRKRSITETREQLAQDLFVERFRKKFDFSKLDQNASVEQLEHLVKTQIPADAKEALAVYVAYRNHVITIFRELLKKQEGGLATEDKVHALIYPRYKDSDEIDYSSHNLWLLDDDLAYAQYISSDRTPDGNHRAKGEYAHDLLVNNQNELMVVEMKRPQKTGYATGLESSTNNPVDQLKRQISDIRTKGRIKTSAGREVVVPPDTMVRGYVIADWNDSLQKYLQMEDFVITNYGGQMAYRYFQSLNLMLEVVAFDRLVDRATNRNEAFVQMLEGRSSYDRKPKGTLGSLGTMGEPG</sequence>
<dbReference type="RefSeq" id="WP_217698241.1">
    <property type="nucleotide sequence ID" value="NZ_FVZE01000020.1"/>
</dbReference>
<keyword evidence="2" id="KW-1185">Reference proteome</keyword>
<reference evidence="2" key="1">
    <citation type="submission" date="2017-02" db="EMBL/GenBank/DDBJ databases">
        <authorList>
            <person name="Varghese N."/>
            <person name="Submissions S."/>
        </authorList>
    </citation>
    <scope>NUCLEOTIDE SEQUENCE [LARGE SCALE GENOMIC DNA]</scope>
    <source>
        <strain evidence="2">SM117</strain>
    </source>
</reference>
<proteinExistence type="predicted"/>
<dbReference type="AlphaFoldDB" id="A0A1U6IWY0"/>
<name>A0A1U6IWY0_9SPHN</name>
<evidence type="ECO:0000313" key="2">
    <source>
        <dbReference type="Proteomes" id="UP000190989"/>
    </source>
</evidence>
<dbReference type="Proteomes" id="UP000190989">
    <property type="component" value="Unassembled WGS sequence"/>
</dbReference>
<gene>
    <name evidence="1" type="ORF">SAMN06295987_1207</name>
</gene>
<dbReference type="Gene3D" id="3.30.565.10">
    <property type="entry name" value="Histidine kinase-like ATPase, C-terminal domain"/>
    <property type="match status" value="1"/>
</dbReference>
<accession>A0A1U6IWY0</accession>
<dbReference type="InterPro" id="IPR036890">
    <property type="entry name" value="HATPase_C_sf"/>
</dbReference>